<organism evidence="1 2">
    <name type="scientific">Homarus americanus</name>
    <name type="common">American lobster</name>
    <dbReference type="NCBI Taxonomy" id="6706"/>
    <lineage>
        <taxon>Eukaryota</taxon>
        <taxon>Metazoa</taxon>
        <taxon>Ecdysozoa</taxon>
        <taxon>Arthropoda</taxon>
        <taxon>Crustacea</taxon>
        <taxon>Multicrustacea</taxon>
        <taxon>Malacostraca</taxon>
        <taxon>Eumalacostraca</taxon>
        <taxon>Eucarida</taxon>
        <taxon>Decapoda</taxon>
        <taxon>Pleocyemata</taxon>
        <taxon>Astacidea</taxon>
        <taxon>Nephropoidea</taxon>
        <taxon>Nephropidae</taxon>
        <taxon>Homarus</taxon>
    </lineage>
</organism>
<gene>
    <name evidence="1" type="ORF">Hamer_G004923</name>
</gene>
<protein>
    <submittedName>
        <fullName evidence="1">Uncharacterized protein</fullName>
    </submittedName>
</protein>
<name>A0A8J5MW13_HOMAM</name>
<evidence type="ECO:0000313" key="1">
    <source>
        <dbReference type="EMBL" id="KAG7165139.1"/>
    </source>
</evidence>
<dbReference type="EMBL" id="JAHLQT010024847">
    <property type="protein sequence ID" value="KAG7165139.1"/>
    <property type="molecule type" value="Genomic_DNA"/>
</dbReference>
<dbReference type="Proteomes" id="UP000747542">
    <property type="component" value="Unassembled WGS sequence"/>
</dbReference>
<comment type="caution">
    <text evidence="1">The sequence shown here is derived from an EMBL/GenBank/DDBJ whole genome shotgun (WGS) entry which is preliminary data.</text>
</comment>
<evidence type="ECO:0000313" key="2">
    <source>
        <dbReference type="Proteomes" id="UP000747542"/>
    </source>
</evidence>
<sequence>MAYRRSPQQRPWEVVRCGVVWLVLASLPRPHLPLPSNLVSTTSSGPSQKTRLEALVQQVPTVLPGHGARHVVFYREPLLSEPSDLYRPQ</sequence>
<proteinExistence type="predicted"/>
<accession>A0A8J5MW13</accession>
<keyword evidence="2" id="KW-1185">Reference proteome</keyword>
<dbReference type="AlphaFoldDB" id="A0A8J5MW13"/>
<reference evidence="1" key="1">
    <citation type="journal article" date="2021" name="Sci. Adv.">
        <title>The American lobster genome reveals insights on longevity, neural, and immune adaptations.</title>
        <authorList>
            <person name="Polinski J.M."/>
            <person name="Zimin A.V."/>
            <person name="Clark K.F."/>
            <person name="Kohn A.B."/>
            <person name="Sadowski N."/>
            <person name="Timp W."/>
            <person name="Ptitsyn A."/>
            <person name="Khanna P."/>
            <person name="Romanova D.Y."/>
            <person name="Williams P."/>
            <person name="Greenwood S.J."/>
            <person name="Moroz L.L."/>
            <person name="Walt D.R."/>
            <person name="Bodnar A.G."/>
        </authorList>
    </citation>
    <scope>NUCLEOTIDE SEQUENCE</scope>
    <source>
        <strain evidence="1">GMGI-L3</strain>
    </source>
</reference>